<sequence length="98" mass="10406">MISMDERIRRYFTRASLVGLLAGALVGFASGEVFGALVGAGIGFALAAGSVLYWGEHGGARRGRPRGEVPSVDRGRRRVGTGRVPGQRHGSGRPHLRH</sequence>
<comment type="caution">
    <text evidence="3">The sequence shown here is derived from an EMBL/GenBank/DDBJ whole genome shotgun (WGS) entry which is preliminary data.</text>
</comment>
<feature type="transmembrane region" description="Helical" evidence="2">
    <location>
        <begin position="36"/>
        <end position="55"/>
    </location>
</feature>
<dbReference type="Proteomes" id="UP000276379">
    <property type="component" value="Unassembled WGS sequence"/>
</dbReference>
<keyword evidence="2" id="KW-0472">Membrane</keyword>
<proteinExistence type="predicted"/>
<evidence type="ECO:0000256" key="1">
    <source>
        <dbReference type="SAM" id="MobiDB-lite"/>
    </source>
</evidence>
<name>A0A426RWD1_9ACTN</name>
<gene>
    <name evidence="3" type="ORF">CQW44_35500</name>
</gene>
<protein>
    <submittedName>
        <fullName evidence="3">Uncharacterized protein</fullName>
    </submittedName>
</protein>
<evidence type="ECO:0000313" key="3">
    <source>
        <dbReference type="EMBL" id="RRQ79000.1"/>
    </source>
</evidence>
<dbReference type="EMBL" id="PDES01000020">
    <property type="protein sequence ID" value="RRQ79000.1"/>
    <property type="molecule type" value="Genomic_DNA"/>
</dbReference>
<keyword evidence="4" id="KW-1185">Reference proteome</keyword>
<accession>A0A426RWD1</accession>
<evidence type="ECO:0000313" key="4">
    <source>
        <dbReference type="Proteomes" id="UP000276379"/>
    </source>
</evidence>
<reference evidence="3 4" key="1">
    <citation type="submission" date="2017-10" db="EMBL/GenBank/DDBJ databases">
        <title>Draft genome of actinobacteria isolated from guarana (Paullinia cupana (Mart.) Ducke.</title>
        <authorList>
            <person name="Siqueira K.A."/>
            <person name="Liotti R.G."/>
            <person name="Mendes T.A."/>
            <person name="Soares M.A."/>
        </authorList>
    </citation>
    <scope>NUCLEOTIDE SEQUENCE [LARGE SCALE GENOMIC DNA]</scope>
    <source>
        <strain evidence="3 4">199</strain>
    </source>
</reference>
<organism evidence="3 4">
    <name type="scientific">Streptomyces griseofuscus</name>
    <dbReference type="NCBI Taxonomy" id="146922"/>
    <lineage>
        <taxon>Bacteria</taxon>
        <taxon>Bacillati</taxon>
        <taxon>Actinomycetota</taxon>
        <taxon>Actinomycetes</taxon>
        <taxon>Kitasatosporales</taxon>
        <taxon>Streptomycetaceae</taxon>
        <taxon>Streptomyces</taxon>
    </lineage>
</organism>
<keyword evidence="2" id="KW-0812">Transmembrane</keyword>
<feature type="compositionally biased region" description="Basic and acidic residues" evidence="1">
    <location>
        <begin position="65"/>
        <end position="74"/>
    </location>
</feature>
<feature type="region of interest" description="Disordered" evidence="1">
    <location>
        <begin position="58"/>
        <end position="98"/>
    </location>
</feature>
<dbReference type="AlphaFoldDB" id="A0A426RWD1"/>
<keyword evidence="2" id="KW-1133">Transmembrane helix</keyword>
<feature type="transmembrane region" description="Helical" evidence="2">
    <location>
        <begin position="12"/>
        <end position="30"/>
    </location>
</feature>
<evidence type="ECO:0000256" key="2">
    <source>
        <dbReference type="SAM" id="Phobius"/>
    </source>
</evidence>